<dbReference type="GO" id="GO:0016149">
    <property type="term" value="F:translation release factor activity, codon specific"/>
    <property type="evidence" value="ECO:0007669"/>
    <property type="project" value="UniProtKB-UniRule"/>
</dbReference>
<dbReference type="InterPro" id="IPR038467">
    <property type="entry name" value="RF3_dom_3_sf"/>
</dbReference>
<dbReference type="NCBIfam" id="TIGR00231">
    <property type="entry name" value="small_GTP"/>
    <property type="match status" value="1"/>
</dbReference>
<dbReference type="Gene3D" id="3.40.50.300">
    <property type="entry name" value="P-loop containing nucleotide triphosphate hydrolases"/>
    <property type="match status" value="1"/>
</dbReference>
<dbReference type="InterPro" id="IPR027417">
    <property type="entry name" value="P-loop_NTPase"/>
</dbReference>
<evidence type="ECO:0000256" key="8">
    <source>
        <dbReference type="NCBIfam" id="TIGR00503"/>
    </source>
</evidence>
<dbReference type="InterPro" id="IPR004548">
    <property type="entry name" value="PrfC"/>
</dbReference>
<dbReference type="NCBIfam" id="TIGR00503">
    <property type="entry name" value="prfC"/>
    <property type="match status" value="1"/>
</dbReference>
<keyword evidence="3 7" id="KW-0963">Cytoplasm</keyword>
<dbReference type="InterPro" id="IPR000795">
    <property type="entry name" value="T_Tr_GTP-bd_dom"/>
</dbReference>
<dbReference type="Proteomes" id="UP000291469">
    <property type="component" value="Chromosome"/>
</dbReference>
<evidence type="ECO:0000256" key="7">
    <source>
        <dbReference type="HAMAP-Rule" id="MF_00072"/>
    </source>
</evidence>
<dbReference type="Pfam" id="PF16658">
    <property type="entry name" value="RF3_C"/>
    <property type="match status" value="1"/>
</dbReference>
<dbReference type="InterPro" id="IPR053905">
    <property type="entry name" value="EF-G-like_DII"/>
</dbReference>
<dbReference type="Pfam" id="PF22042">
    <property type="entry name" value="EF-G_D2"/>
    <property type="match status" value="1"/>
</dbReference>
<dbReference type="KEGG" id="erz:ER308_03270"/>
<evidence type="ECO:0000256" key="3">
    <source>
        <dbReference type="ARBA" id="ARBA00022490"/>
    </source>
</evidence>
<dbReference type="PROSITE" id="PS00301">
    <property type="entry name" value="G_TR_1"/>
    <property type="match status" value="1"/>
</dbReference>
<dbReference type="Gene3D" id="2.40.30.10">
    <property type="entry name" value="Translation factors"/>
    <property type="match status" value="1"/>
</dbReference>
<dbReference type="GO" id="GO:0005525">
    <property type="term" value="F:GTP binding"/>
    <property type="evidence" value="ECO:0007669"/>
    <property type="project" value="UniProtKB-UniRule"/>
</dbReference>
<dbReference type="InterPro" id="IPR031157">
    <property type="entry name" value="G_TR_CS"/>
</dbReference>
<dbReference type="SUPFAM" id="SSF52540">
    <property type="entry name" value="P-loop containing nucleoside triphosphate hydrolases"/>
    <property type="match status" value="1"/>
</dbReference>
<evidence type="ECO:0000313" key="11">
    <source>
        <dbReference type="Proteomes" id="UP000291469"/>
    </source>
</evidence>
<sequence>MPADDRLAREVAQRRTFAIISHPDAGKTTLTEKLLLFSGAVHEAGAVKSRKQAKQATSDWMKLEQERGISISSTVLHFAYAAPDRGPEGGWRFNLLDTPGHADFSEDTYRTLCAADAAVMVLDMAKGLEPQTLKLFRVCADRGLPIVTFVNKCDRPGMAPLELLDEITSEIGLEPVAQTWPVADGADFAGVIDRSSNELVRFDRTVHGATVGEEERIPVEKAQEAGGEAFGCPEDRFEAAFEELELLEVDQPELDREAFLAGRQTPVFFGSALANFGVRLLLEGFADLAPHPTPQPTVEPGEPRPIDEDFSGQVFKVQANMNPKHRDRVAFLRVNSGWFQRGGQATLARTGRQFPMKYAHQLFADDRETAETAVAGDIVGLVNASGLQPGDTLYAGKPVTFPPIPTFSPERFARIRNRDSSRYKQFRSALRQLDEEGVVQVLQHPELGEQEPILAGVGQLQFEVAKHRMTNEFGCTVELEPTPYELAREVSAEDAERVRDQRGTMVARDRHDRWLVLFANDFALRWAEQDFPDVTFHEMGMARS</sequence>
<gene>
    <name evidence="7" type="primary">prfC</name>
    <name evidence="10" type="ORF">ER308_03270</name>
</gene>
<dbReference type="GO" id="GO:0003924">
    <property type="term" value="F:GTPase activity"/>
    <property type="evidence" value="ECO:0007669"/>
    <property type="project" value="InterPro"/>
</dbReference>
<dbReference type="PANTHER" id="PTHR43556">
    <property type="entry name" value="PEPTIDE CHAIN RELEASE FACTOR RF3"/>
    <property type="match status" value="1"/>
</dbReference>
<feature type="binding site" evidence="7">
    <location>
        <begin position="97"/>
        <end position="101"/>
    </location>
    <ligand>
        <name>GTP</name>
        <dbReference type="ChEBI" id="CHEBI:37565"/>
    </ligand>
</feature>
<dbReference type="EMBL" id="CP036402">
    <property type="protein sequence ID" value="QBI18674.1"/>
    <property type="molecule type" value="Genomic_DNA"/>
</dbReference>
<keyword evidence="6 7" id="KW-0342">GTP-binding</keyword>
<dbReference type="PROSITE" id="PS51722">
    <property type="entry name" value="G_TR_2"/>
    <property type="match status" value="1"/>
</dbReference>
<feature type="binding site" evidence="7">
    <location>
        <begin position="151"/>
        <end position="154"/>
    </location>
    <ligand>
        <name>GTP</name>
        <dbReference type="ChEBI" id="CHEBI:37565"/>
    </ligand>
</feature>
<evidence type="ECO:0000256" key="2">
    <source>
        <dbReference type="ARBA" id="ARBA00009978"/>
    </source>
</evidence>
<evidence type="ECO:0000256" key="4">
    <source>
        <dbReference type="ARBA" id="ARBA00022741"/>
    </source>
</evidence>
<keyword evidence="4 7" id="KW-0547">Nucleotide-binding</keyword>
<dbReference type="InterPro" id="IPR035647">
    <property type="entry name" value="EFG_III/V"/>
</dbReference>
<dbReference type="FunFam" id="3.40.50.300:FF:000542">
    <property type="entry name" value="Peptide chain release factor 3"/>
    <property type="match status" value="1"/>
</dbReference>
<dbReference type="GO" id="GO:0016150">
    <property type="term" value="F:translation release factor activity, codon nonspecific"/>
    <property type="evidence" value="ECO:0007669"/>
    <property type="project" value="TreeGrafter"/>
</dbReference>
<evidence type="ECO:0000256" key="5">
    <source>
        <dbReference type="ARBA" id="ARBA00022917"/>
    </source>
</evidence>
<dbReference type="PRINTS" id="PR00315">
    <property type="entry name" value="ELONGATNFCT"/>
</dbReference>
<feature type="binding site" evidence="7">
    <location>
        <begin position="21"/>
        <end position="28"/>
    </location>
    <ligand>
        <name>GTP</name>
        <dbReference type="ChEBI" id="CHEBI:37565"/>
    </ligand>
</feature>
<comment type="similarity">
    <text evidence="2 7">Belongs to the TRAFAC class translation factor GTPase superfamily. Classic translation factor GTPase family. PrfC subfamily.</text>
</comment>
<keyword evidence="11" id="KW-1185">Reference proteome</keyword>
<proteinExistence type="inferred from homology"/>
<dbReference type="GO" id="GO:0005829">
    <property type="term" value="C:cytosol"/>
    <property type="evidence" value="ECO:0007669"/>
    <property type="project" value="TreeGrafter"/>
</dbReference>
<dbReference type="GO" id="GO:0006449">
    <property type="term" value="P:regulation of translational termination"/>
    <property type="evidence" value="ECO:0007669"/>
    <property type="project" value="UniProtKB-UniRule"/>
</dbReference>
<comment type="subcellular location">
    <subcellularLocation>
        <location evidence="1 7">Cytoplasm</location>
    </subcellularLocation>
</comment>
<dbReference type="InterPro" id="IPR009000">
    <property type="entry name" value="Transl_B-barrel_sf"/>
</dbReference>
<dbReference type="SUPFAM" id="SSF50447">
    <property type="entry name" value="Translation proteins"/>
    <property type="match status" value="1"/>
</dbReference>
<keyword evidence="5 7" id="KW-0648">Protein biosynthesis</keyword>
<accession>A0A411YBU6</accession>
<dbReference type="Gene3D" id="3.30.70.3280">
    <property type="entry name" value="Peptide chain release factor 3, domain III"/>
    <property type="match status" value="1"/>
</dbReference>
<dbReference type="NCBIfam" id="NF001964">
    <property type="entry name" value="PRK00741.1"/>
    <property type="match status" value="1"/>
</dbReference>
<dbReference type="HAMAP" id="MF_00072">
    <property type="entry name" value="Rel_fac_3"/>
    <property type="match status" value="1"/>
</dbReference>
<dbReference type="Pfam" id="PF00009">
    <property type="entry name" value="GTP_EFTU"/>
    <property type="match status" value="1"/>
</dbReference>
<organism evidence="10 11">
    <name type="scientific">Egibacter rhizosphaerae</name>
    <dbReference type="NCBI Taxonomy" id="1670831"/>
    <lineage>
        <taxon>Bacteria</taxon>
        <taxon>Bacillati</taxon>
        <taxon>Actinomycetota</taxon>
        <taxon>Nitriliruptoria</taxon>
        <taxon>Egibacterales</taxon>
        <taxon>Egibacteraceae</taxon>
        <taxon>Egibacter</taxon>
    </lineage>
</organism>
<evidence type="ECO:0000256" key="6">
    <source>
        <dbReference type="ARBA" id="ARBA00023134"/>
    </source>
</evidence>
<dbReference type="RefSeq" id="WP_131153672.1">
    <property type="nucleotide sequence ID" value="NZ_CP036402.1"/>
</dbReference>
<dbReference type="OrthoDB" id="9801472at2"/>
<reference evidence="10 11" key="1">
    <citation type="submission" date="2019-01" db="EMBL/GenBank/DDBJ databases">
        <title>Egibacter rhizosphaerae EGI 80759T.</title>
        <authorList>
            <person name="Chen D.-D."/>
            <person name="Tian Y."/>
            <person name="Jiao J.-Y."/>
            <person name="Zhang X.-T."/>
            <person name="Zhang Y.-G."/>
            <person name="Zhang Y."/>
            <person name="Xiao M."/>
            <person name="Shu W.-S."/>
            <person name="Li W.-J."/>
        </authorList>
    </citation>
    <scope>NUCLEOTIDE SEQUENCE [LARGE SCALE GENOMIC DNA]</scope>
    <source>
        <strain evidence="10 11">EGI 80759</strain>
    </source>
</reference>
<dbReference type="InterPro" id="IPR032090">
    <property type="entry name" value="RF3_C"/>
</dbReference>
<name>A0A411YBU6_9ACTN</name>
<feature type="domain" description="Tr-type G" evidence="9">
    <location>
        <begin position="12"/>
        <end position="295"/>
    </location>
</feature>
<dbReference type="PANTHER" id="PTHR43556:SF2">
    <property type="entry name" value="PEPTIDE CHAIN RELEASE FACTOR RF3"/>
    <property type="match status" value="1"/>
</dbReference>
<dbReference type="SUPFAM" id="SSF54980">
    <property type="entry name" value="EF-G C-terminal domain-like"/>
    <property type="match status" value="1"/>
</dbReference>
<protein>
    <recommendedName>
        <fullName evidence="7 8">Peptide chain release factor 3</fullName>
        <shortName evidence="7">RF-3</shortName>
    </recommendedName>
</protein>
<dbReference type="AlphaFoldDB" id="A0A411YBU6"/>
<dbReference type="InterPro" id="IPR005225">
    <property type="entry name" value="Small_GTP-bd"/>
</dbReference>
<comment type="function">
    <text evidence="7">Increases the formation of ribosomal termination complexes and stimulates activities of RF-1 and RF-2. It binds guanine nucleotides and has strong preference for UGA stop codons. It may interact directly with the ribosome. The stimulation of RF-1 and RF-2 is significantly reduced by GTP and GDP, but not by GMP.</text>
</comment>
<evidence type="ECO:0000313" key="10">
    <source>
        <dbReference type="EMBL" id="QBI18674.1"/>
    </source>
</evidence>
<evidence type="ECO:0000256" key="1">
    <source>
        <dbReference type="ARBA" id="ARBA00004496"/>
    </source>
</evidence>
<evidence type="ECO:0000259" key="9">
    <source>
        <dbReference type="PROSITE" id="PS51722"/>
    </source>
</evidence>